<evidence type="ECO:0000256" key="1">
    <source>
        <dbReference type="ARBA" id="ARBA00004651"/>
    </source>
</evidence>
<dbReference type="STRING" id="1123024.GCA_000423625_03801"/>
<reference evidence="8 9" key="1">
    <citation type="submission" date="2019-07" db="EMBL/GenBank/DDBJ databases">
        <title>Whole genome shotgun sequence of Pseudonocardia asaccharolytica NBRC 16224.</title>
        <authorList>
            <person name="Hosoyama A."/>
            <person name="Uohara A."/>
            <person name="Ohji S."/>
            <person name="Ichikawa N."/>
        </authorList>
    </citation>
    <scope>NUCLEOTIDE SEQUENCE [LARGE SCALE GENOMIC DNA]</scope>
    <source>
        <strain evidence="8 9">NBRC 16224</strain>
    </source>
</reference>
<keyword evidence="3 6" id="KW-0812">Transmembrane</keyword>
<accession>A0A511D659</accession>
<keyword evidence="2" id="KW-1003">Cell membrane</keyword>
<organism evidence="8 9">
    <name type="scientific">Pseudonocardia asaccharolytica DSM 44247 = NBRC 16224</name>
    <dbReference type="NCBI Taxonomy" id="1123024"/>
    <lineage>
        <taxon>Bacteria</taxon>
        <taxon>Bacillati</taxon>
        <taxon>Actinomycetota</taxon>
        <taxon>Actinomycetes</taxon>
        <taxon>Pseudonocardiales</taxon>
        <taxon>Pseudonocardiaceae</taxon>
        <taxon>Pseudonocardia</taxon>
    </lineage>
</organism>
<dbReference type="GO" id="GO:0005886">
    <property type="term" value="C:plasma membrane"/>
    <property type="evidence" value="ECO:0007669"/>
    <property type="project" value="UniProtKB-SubCell"/>
</dbReference>
<protein>
    <recommendedName>
        <fullName evidence="7">MrpA C-terminal/MbhD domain-containing protein</fullName>
    </recommendedName>
</protein>
<dbReference type="Pfam" id="PF13244">
    <property type="entry name" value="MbhD"/>
    <property type="match status" value="1"/>
</dbReference>
<dbReference type="OrthoDB" id="4337946at2"/>
<dbReference type="InterPro" id="IPR025383">
    <property type="entry name" value="MrpA_C/MbhD"/>
</dbReference>
<dbReference type="EMBL" id="BJVI01000031">
    <property type="protein sequence ID" value="GEL19084.1"/>
    <property type="molecule type" value="Genomic_DNA"/>
</dbReference>
<dbReference type="Gene3D" id="1.20.120.1200">
    <property type="entry name" value="NADH-ubiquinone/plastoquinone oxidoreductase chain 6, subunit NuoJ"/>
    <property type="match status" value="1"/>
</dbReference>
<evidence type="ECO:0000313" key="9">
    <source>
        <dbReference type="Proteomes" id="UP000321328"/>
    </source>
</evidence>
<feature type="transmembrane region" description="Helical" evidence="6">
    <location>
        <begin position="52"/>
        <end position="71"/>
    </location>
</feature>
<dbReference type="Proteomes" id="UP000321328">
    <property type="component" value="Unassembled WGS sequence"/>
</dbReference>
<feature type="domain" description="MrpA C-terminal/MbhD" evidence="7">
    <location>
        <begin position="10"/>
        <end position="76"/>
    </location>
</feature>
<proteinExistence type="predicted"/>
<gene>
    <name evidence="8" type="ORF">PA7_29210</name>
</gene>
<dbReference type="InterPro" id="IPR042106">
    <property type="entry name" value="Nuo/plastoQ_OxRdtase_6_NuoJ"/>
</dbReference>
<evidence type="ECO:0000256" key="6">
    <source>
        <dbReference type="SAM" id="Phobius"/>
    </source>
</evidence>
<keyword evidence="4 6" id="KW-1133">Transmembrane helix</keyword>
<keyword evidence="9" id="KW-1185">Reference proteome</keyword>
<evidence type="ECO:0000256" key="3">
    <source>
        <dbReference type="ARBA" id="ARBA00022692"/>
    </source>
</evidence>
<feature type="transmembrane region" description="Helical" evidence="6">
    <location>
        <begin position="29"/>
        <end position="46"/>
    </location>
</feature>
<name>A0A511D659_9PSEU</name>
<dbReference type="AlphaFoldDB" id="A0A511D659"/>
<evidence type="ECO:0000313" key="8">
    <source>
        <dbReference type="EMBL" id="GEL19084.1"/>
    </source>
</evidence>
<comment type="caution">
    <text evidence="8">The sequence shown here is derived from an EMBL/GenBank/DDBJ whole genome shotgun (WGS) entry which is preliminary data.</text>
</comment>
<dbReference type="RefSeq" id="WP_028931202.1">
    <property type="nucleotide sequence ID" value="NZ_AUII01000022.1"/>
</dbReference>
<sequence length="78" mass="8169">MTAAIAVALAMVAITATAVVFTGDPVRQAVTLSVFGLTLSVLFLLLQAPDVALAQIGVGAAVVPLMVMLTLRRIRRHR</sequence>
<evidence type="ECO:0000256" key="4">
    <source>
        <dbReference type="ARBA" id="ARBA00022989"/>
    </source>
</evidence>
<evidence type="ECO:0000259" key="7">
    <source>
        <dbReference type="Pfam" id="PF13244"/>
    </source>
</evidence>
<evidence type="ECO:0000256" key="2">
    <source>
        <dbReference type="ARBA" id="ARBA00022475"/>
    </source>
</evidence>
<keyword evidence="5 6" id="KW-0472">Membrane</keyword>
<evidence type="ECO:0000256" key="5">
    <source>
        <dbReference type="ARBA" id="ARBA00023136"/>
    </source>
</evidence>
<feature type="transmembrane region" description="Helical" evidence="6">
    <location>
        <begin position="6"/>
        <end position="22"/>
    </location>
</feature>
<comment type="subcellular location">
    <subcellularLocation>
        <location evidence="1">Cell membrane</location>
        <topology evidence="1">Multi-pass membrane protein</topology>
    </subcellularLocation>
</comment>